<dbReference type="KEGG" id="amc:MADE_000001020705"/>
<name>T2DM10_ALTMD</name>
<dbReference type="HOGENOM" id="CLU_3076064_0_0_6"/>
<gene>
    <name evidence="1" type="ORF">MADE_000001020705</name>
</gene>
<evidence type="ECO:0000313" key="2">
    <source>
        <dbReference type="Proteomes" id="UP000001870"/>
    </source>
</evidence>
<reference evidence="1 2" key="2">
    <citation type="journal article" date="2015" name="Antonie Van Leeuwenhoek">
        <title>Ecophysiological diversity of a novel member of the genus Alteromonas, and description of Alteromonas mediterranea sp. nov.</title>
        <authorList>
            <person name="Ivanova E.P."/>
            <person name="Lopez-Perez M."/>
            <person name="Zabalos M."/>
            <person name="Nguyen S.H."/>
            <person name="Webb H.K."/>
            <person name="Ryan J."/>
            <person name="Lagutin K."/>
            <person name="Vyssotski M."/>
            <person name="Crawford R.J."/>
            <person name="Rodriguez-Valera F."/>
        </authorList>
    </citation>
    <scope>NUCLEOTIDE SEQUENCE [LARGE SCALE GENOMIC DNA]</scope>
    <source>
        <strain evidence="2">DSM 17117 / CIP 110805 / LMG 28347 / Deep ecotype</strain>
    </source>
</reference>
<proteinExistence type="predicted"/>
<protein>
    <submittedName>
        <fullName evidence="1">Uncharacterized protein</fullName>
    </submittedName>
</protein>
<evidence type="ECO:0000313" key="1">
    <source>
        <dbReference type="EMBL" id="AGV53980.1"/>
    </source>
</evidence>
<dbReference type="AlphaFoldDB" id="T2DM10"/>
<reference evidence="1 2" key="1">
    <citation type="journal article" date="2008" name="ISME J.">
        <title>Comparative genomics of two ecotypes of the marine planktonic copiotroph Alteromonas macleodii suggests alternative lifestyles associated with different kinds of particulate organic matter.</title>
        <authorList>
            <person name="Ivars-Martinez E."/>
            <person name="Martin-Cuadrado A.B."/>
            <person name="D'Auria G."/>
            <person name="Mira A."/>
            <person name="Ferriera S."/>
            <person name="Johnson J."/>
            <person name="Friedman R."/>
            <person name="Rodriguez-Valera F."/>
        </authorList>
    </citation>
    <scope>NUCLEOTIDE SEQUENCE [LARGE SCALE GENOMIC DNA]</scope>
    <source>
        <strain evidence="2">DSM 17117 / CIP 110805 / LMG 28347 / Deep ecotype</strain>
    </source>
</reference>
<sequence length="52" mass="5839">MLTMLNQQEVARGGNKAYGRPTTGCAPKGDFLFIHNTPRLGIFYVNKKRLIT</sequence>
<dbReference type="EMBL" id="CP001103">
    <property type="protein sequence ID" value="AGV53980.1"/>
    <property type="molecule type" value="Genomic_DNA"/>
</dbReference>
<accession>T2DM10</accession>
<dbReference type="Proteomes" id="UP000001870">
    <property type="component" value="Chromosome"/>
</dbReference>
<keyword evidence="2" id="KW-1185">Reference proteome</keyword>
<organism evidence="1 2">
    <name type="scientific">Alteromonas mediterranea (strain DSM 17117 / CIP 110805 / LMG 28347 / Deep ecotype)</name>
    <dbReference type="NCBI Taxonomy" id="1774373"/>
    <lineage>
        <taxon>Bacteria</taxon>
        <taxon>Pseudomonadati</taxon>
        <taxon>Pseudomonadota</taxon>
        <taxon>Gammaproteobacteria</taxon>
        <taxon>Alteromonadales</taxon>
        <taxon>Alteromonadaceae</taxon>
        <taxon>Alteromonas/Salinimonas group</taxon>
        <taxon>Alteromonas</taxon>
    </lineage>
</organism>